<comment type="caution">
    <text evidence="1">The sequence shown here is derived from an EMBL/GenBank/DDBJ whole genome shotgun (WGS) entry which is preliminary data.</text>
</comment>
<gene>
    <name evidence="1" type="ORF">PFLUV_G00259700</name>
</gene>
<name>A0A6A5DVY1_PERFL</name>
<keyword evidence="2" id="KW-1185">Reference proteome</keyword>
<accession>A0A6A5DVY1</accession>
<proteinExistence type="predicted"/>
<sequence>MESTRSEEPARAPGFKGLPFSIRARLAIQPRLKRLNMEDFVKLKITEWQPPELMDPFEGKYRLHLRVLLSPMLPAVFRMGQKTLRTDSTKAFIHLQPVRTDSRADQDIYPPPPGVLLSANQRSQRADPGPGHRGPSCGFWKCSCD</sequence>
<reference evidence="1 2" key="1">
    <citation type="submission" date="2019-06" db="EMBL/GenBank/DDBJ databases">
        <title>A chromosome-scale genome assembly of the European perch, Perca fluviatilis.</title>
        <authorList>
            <person name="Roques C."/>
            <person name="Zahm M."/>
            <person name="Cabau C."/>
            <person name="Klopp C."/>
            <person name="Bouchez O."/>
            <person name="Donnadieu C."/>
            <person name="Kuhl H."/>
            <person name="Gislard M."/>
            <person name="Guendouz S."/>
            <person name="Journot L."/>
            <person name="Haffray P."/>
            <person name="Bestin A."/>
            <person name="Morvezen R."/>
            <person name="Feron R."/>
            <person name="Wen M."/>
            <person name="Jouanno E."/>
            <person name="Herpin A."/>
            <person name="Schartl M."/>
            <person name="Postlethwait J."/>
            <person name="Schaerlinger B."/>
            <person name="Chardard D."/>
            <person name="Lecocq T."/>
            <person name="Poncet C."/>
            <person name="Jaffrelo L."/>
            <person name="Lampietro C."/>
            <person name="Guiguen Y."/>
        </authorList>
    </citation>
    <scope>NUCLEOTIDE SEQUENCE [LARGE SCALE GENOMIC DNA]</scope>
    <source>
        <tissue evidence="1">Blood</tissue>
    </source>
</reference>
<dbReference type="Proteomes" id="UP000465112">
    <property type="component" value="Chromosome 22"/>
</dbReference>
<protein>
    <submittedName>
        <fullName evidence="1">Uncharacterized protein</fullName>
    </submittedName>
</protein>
<organism evidence="1 2">
    <name type="scientific">Perca fluviatilis</name>
    <name type="common">European perch</name>
    <dbReference type="NCBI Taxonomy" id="8168"/>
    <lineage>
        <taxon>Eukaryota</taxon>
        <taxon>Metazoa</taxon>
        <taxon>Chordata</taxon>
        <taxon>Craniata</taxon>
        <taxon>Vertebrata</taxon>
        <taxon>Euteleostomi</taxon>
        <taxon>Actinopterygii</taxon>
        <taxon>Neopterygii</taxon>
        <taxon>Teleostei</taxon>
        <taxon>Neoteleostei</taxon>
        <taxon>Acanthomorphata</taxon>
        <taxon>Eupercaria</taxon>
        <taxon>Perciformes</taxon>
        <taxon>Percoidei</taxon>
        <taxon>Percidae</taxon>
        <taxon>Percinae</taxon>
        <taxon>Perca</taxon>
    </lineage>
</organism>
<dbReference type="EMBL" id="VHII01000022">
    <property type="protein sequence ID" value="KAF1373356.1"/>
    <property type="molecule type" value="Genomic_DNA"/>
</dbReference>
<evidence type="ECO:0000313" key="1">
    <source>
        <dbReference type="EMBL" id="KAF1373356.1"/>
    </source>
</evidence>
<dbReference type="AlphaFoldDB" id="A0A6A5DVY1"/>
<evidence type="ECO:0000313" key="2">
    <source>
        <dbReference type="Proteomes" id="UP000465112"/>
    </source>
</evidence>